<dbReference type="EMBL" id="BJHX01000001">
    <property type="protein sequence ID" value="GDY62319.1"/>
    <property type="molecule type" value="Genomic_DNA"/>
</dbReference>
<reference evidence="1 2" key="1">
    <citation type="submission" date="2019-04" db="EMBL/GenBank/DDBJ databases">
        <title>Draft genome sequences of Streptomyces avermitilis NBRC 14893.</title>
        <authorList>
            <person name="Komaki H."/>
            <person name="Tamura T."/>
            <person name="Hosoyama A."/>
        </authorList>
    </citation>
    <scope>NUCLEOTIDE SEQUENCE [LARGE SCALE GENOMIC DNA]</scope>
    <source>
        <strain evidence="1 2">NBRC 14893</strain>
    </source>
</reference>
<protein>
    <submittedName>
        <fullName evidence="1">Uncharacterized protein</fullName>
    </submittedName>
</protein>
<evidence type="ECO:0000313" key="2">
    <source>
        <dbReference type="Proteomes" id="UP000302139"/>
    </source>
</evidence>
<organism evidence="1 2">
    <name type="scientific">Streptomyces avermitilis</name>
    <dbReference type="NCBI Taxonomy" id="33903"/>
    <lineage>
        <taxon>Bacteria</taxon>
        <taxon>Bacillati</taxon>
        <taxon>Actinomycetota</taxon>
        <taxon>Actinomycetes</taxon>
        <taxon>Kitasatosporales</taxon>
        <taxon>Streptomycetaceae</taxon>
        <taxon>Streptomyces</taxon>
    </lineage>
</organism>
<sequence>MRARVPREEVAERVLDRLRECLGDADGQRCAEGVAQSARVLDRRPVVGARDADLDGAAGPGQLLGPLRLGPALGQLGVGQGAQQPQPVRDALGVLDATVLGEPLELALQLRQDIGVEQLAQLRLAEQLGQQPRVQRQRGGAPLGEG</sequence>
<evidence type="ECO:0000313" key="1">
    <source>
        <dbReference type="EMBL" id="GDY62319.1"/>
    </source>
</evidence>
<comment type="caution">
    <text evidence="1">The sequence shown here is derived from an EMBL/GenBank/DDBJ whole genome shotgun (WGS) entry which is preliminary data.</text>
</comment>
<dbReference type="AlphaFoldDB" id="A0A4D4LWU5"/>
<name>A0A4D4LWU5_STRAX</name>
<dbReference type="Proteomes" id="UP000302139">
    <property type="component" value="Unassembled WGS sequence"/>
</dbReference>
<proteinExistence type="predicted"/>
<accession>A0A4D4LWU5</accession>
<gene>
    <name evidence="1" type="ORF">SAV14893_017120</name>
</gene>